<dbReference type="GO" id="GO:0005743">
    <property type="term" value="C:mitochondrial inner membrane"/>
    <property type="evidence" value="ECO:0007669"/>
    <property type="project" value="UniProtKB-SubCell"/>
</dbReference>
<sequence length="127" mass="14668">MASRGRMYAKMAGVFIVFSLGGPALMYYVTPAEGEVFKKFNPELQARNLALKDERMKNYEAFLQELKELSKSDKNMWVAQAEKQKKMKEQLLENEAQEKALQLKMREEMKAEARGMRDQIRAEARGA</sequence>
<evidence type="ECO:0000256" key="8">
    <source>
        <dbReference type="ARBA" id="ARBA00023186"/>
    </source>
</evidence>
<dbReference type="Pfam" id="PF07960">
    <property type="entry name" value="CBP4"/>
    <property type="match status" value="1"/>
</dbReference>
<evidence type="ECO:0000256" key="2">
    <source>
        <dbReference type="ARBA" id="ARBA00006780"/>
    </source>
</evidence>
<dbReference type="InterPro" id="IPR012420">
    <property type="entry name" value="Cbp4"/>
</dbReference>
<name>A0A0D1ZFC2_9EURO</name>
<dbReference type="PANTHER" id="PTHR28202:SF1">
    <property type="entry name" value="ASSEMBLY FACTOR CBP4"/>
    <property type="match status" value="1"/>
</dbReference>
<keyword evidence="4 11" id="KW-0999">Mitochondrion inner membrane</keyword>
<organism evidence="14 15">
    <name type="scientific">Exophiala sideris</name>
    <dbReference type="NCBI Taxonomy" id="1016849"/>
    <lineage>
        <taxon>Eukaryota</taxon>
        <taxon>Fungi</taxon>
        <taxon>Dikarya</taxon>
        <taxon>Ascomycota</taxon>
        <taxon>Pezizomycotina</taxon>
        <taxon>Eurotiomycetes</taxon>
        <taxon>Chaetothyriomycetidae</taxon>
        <taxon>Chaetothyriales</taxon>
        <taxon>Herpotrichiellaceae</taxon>
        <taxon>Exophiala</taxon>
    </lineage>
</organism>
<evidence type="ECO:0000256" key="9">
    <source>
        <dbReference type="ARBA" id="ARBA00025413"/>
    </source>
</evidence>
<feature type="coiled-coil region" evidence="12">
    <location>
        <begin position="49"/>
        <end position="98"/>
    </location>
</feature>
<dbReference type="HOGENOM" id="CLU_136894_2_0_1"/>
<evidence type="ECO:0000256" key="11">
    <source>
        <dbReference type="RuleBase" id="RU368005"/>
    </source>
</evidence>
<evidence type="ECO:0000313" key="16">
    <source>
        <dbReference type="Proteomes" id="UP001345691"/>
    </source>
</evidence>
<dbReference type="Proteomes" id="UP000053599">
    <property type="component" value="Unassembled WGS sequence"/>
</dbReference>
<comment type="function">
    <text evidence="9 11">Essential for the assembly of ubiquinol-cytochrome c reductase. It has a direct effect on the correct occurrence of the Rieske protein, core 4, core 5 and apocytochrome b.</text>
</comment>
<dbReference type="GO" id="GO:0034551">
    <property type="term" value="P:mitochondrial respiratory chain complex III assembly"/>
    <property type="evidence" value="ECO:0007669"/>
    <property type="project" value="TreeGrafter"/>
</dbReference>
<evidence type="ECO:0000313" key="13">
    <source>
        <dbReference type="EMBL" id="KAK5066741.1"/>
    </source>
</evidence>
<dbReference type="PANTHER" id="PTHR28202">
    <property type="entry name" value="ASSEMBLY FACTOR CBP4"/>
    <property type="match status" value="1"/>
</dbReference>
<evidence type="ECO:0000256" key="5">
    <source>
        <dbReference type="ARBA" id="ARBA00022989"/>
    </source>
</evidence>
<reference evidence="13 16" key="2">
    <citation type="submission" date="2023-08" db="EMBL/GenBank/DDBJ databases">
        <title>Black Yeasts Isolated from many extreme environments.</title>
        <authorList>
            <person name="Coleine C."/>
            <person name="Stajich J.E."/>
            <person name="Selbmann L."/>
        </authorList>
    </citation>
    <scope>NUCLEOTIDE SEQUENCE [LARGE SCALE GENOMIC DNA]</scope>
    <source>
        <strain evidence="13 16">CCFEE 6328</strain>
    </source>
</reference>
<evidence type="ECO:0000313" key="14">
    <source>
        <dbReference type="EMBL" id="KIV85453.1"/>
    </source>
</evidence>
<keyword evidence="6 11" id="KW-0496">Mitochondrion</keyword>
<evidence type="ECO:0000256" key="6">
    <source>
        <dbReference type="ARBA" id="ARBA00023128"/>
    </source>
</evidence>
<keyword evidence="5" id="KW-1133">Transmembrane helix</keyword>
<keyword evidence="12" id="KW-0175">Coiled coil</keyword>
<keyword evidence="7" id="KW-0472">Membrane</keyword>
<keyword evidence="16" id="KW-1185">Reference proteome</keyword>
<dbReference type="AlphaFoldDB" id="A0A0D1ZFC2"/>
<keyword evidence="8 11" id="KW-0143">Chaperone</keyword>
<evidence type="ECO:0000256" key="10">
    <source>
        <dbReference type="ARBA" id="ARBA00031521"/>
    </source>
</evidence>
<comment type="subcellular location">
    <subcellularLocation>
        <location evidence="1 11">Mitochondrion inner membrane</location>
        <topology evidence="1 11">Single-pass membrane protein</topology>
    </subcellularLocation>
</comment>
<evidence type="ECO:0000256" key="1">
    <source>
        <dbReference type="ARBA" id="ARBA00004434"/>
    </source>
</evidence>
<keyword evidence="3" id="KW-0812">Transmembrane</keyword>
<evidence type="ECO:0000313" key="15">
    <source>
        <dbReference type="Proteomes" id="UP000053599"/>
    </source>
</evidence>
<evidence type="ECO:0000256" key="4">
    <source>
        <dbReference type="ARBA" id="ARBA00022792"/>
    </source>
</evidence>
<evidence type="ECO:0000256" key="7">
    <source>
        <dbReference type="ARBA" id="ARBA00023136"/>
    </source>
</evidence>
<reference evidence="14 15" key="1">
    <citation type="submission" date="2015-01" db="EMBL/GenBank/DDBJ databases">
        <title>The Genome Sequence of Exophiala sideris CBS121828.</title>
        <authorList>
            <consortium name="The Broad Institute Genomics Platform"/>
            <person name="Cuomo C."/>
            <person name="de Hoog S."/>
            <person name="Gorbushina A."/>
            <person name="Stielow B."/>
            <person name="Teixiera M."/>
            <person name="Abouelleil A."/>
            <person name="Chapman S.B."/>
            <person name="Priest M."/>
            <person name="Young S.K."/>
            <person name="Wortman J."/>
            <person name="Nusbaum C."/>
            <person name="Birren B."/>
        </authorList>
    </citation>
    <scope>NUCLEOTIDE SEQUENCE [LARGE SCALE GENOMIC DNA]</scope>
    <source>
        <strain evidence="14 15">CBS 121828</strain>
    </source>
</reference>
<comment type="similarity">
    <text evidence="2 11">Belongs to the CBP4 family.</text>
</comment>
<evidence type="ECO:0000256" key="12">
    <source>
        <dbReference type="SAM" id="Coils"/>
    </source>
</evidence>
<dbReference type="OrthoDB" id="5576752at2759"/>
<proteinExistence type="inferred from homology"/>
<gene>
    <name evidence="13" type="primary">cbp4</name>
    <name evidence="13" type="ORF">LTR69_002088</name>
    <name evidence="14" type="ORF">PV11_01147</name>
</gene>
<protein>
    <recommendedName>
        <fullName evidence="10 11">Cytochrome b mRNA-processing protein 4</fullName>
    </recommendedName>
</protein>
<accession>A0A0D1ZFC2</accession>
<dbReference type="Proteomes" id="UP001345691">
    <property type="component" value="Unassembled WGS sequence"/>
</dbReference>
<dbReference type="EMBL" id="JAVRRF010000003">
    <property type="protein sequence ID" value="KAK5066741.1"/>
    <property type="molecule type" value="Genomic_DNA"/>
</dbReference>
<evidence type="ECO:0000256" key="3">
    <source>
        <dbReference type="ARBA" id="ARBA00022692"/>
    </source>
</evidence>
<dbReference type="EMBL" id="KN846951">
    <property type="protein sequence ID" value="KIV85453.1"/>
    <property type="molecule type" value="Genomic_DNA"/>
</dbReference>